<dbReference type="InterPro" id="IPR023214">
    <property type="entry name" value="HAD_sf"/>
</dbReference>
<evidence type="ECO:0000259" key="2">
    <source>
        <dbReference type="Pfam" id="PF05116"/>
    </source>
</evidence>
<dbReference type="SFLD" id="SFLDG01141">
    <property type="entry name" value="C2.B.1:_Sucrose_Phosphatase_Li"/>
    <property type="match status" value="1"/>
</dbReference>
<dbReference type="GO" id="GO:0016791">
    <property type="term" value="F:phosphatase activity"/>
    <property type="evidence" value="ECO:0007669"/>
    <property type="project" value="UniProtKB-ARBA"/>
</dbReference>
<feature type="domain" description="Sucrose phosphatase-like" evidence="2">
    <location>
        <begin position="5"/>
        <end position="237"/>
    </location>
</feature>
<comment type="caution">
    <text evidence="3">The sequence shown here is derived from an EMBL/GenBank/DDBJ whole genome shotgun (WGS) entry which is preliminary data.</text>
</comment>
<dbReference type="Gene3D" id="3.90.1070.10">
    <property type="match status" value="1"/>
</dbReference>
<dbReference type="Pfam" id="PF05116">
    <property type="entry name" value="S6PP"/>
    <property type="match status" value="1"/>
</dbReference>
<keyword evidence="1" id="KW-0378">Hydrolase</keyword>
<dbReference type="InterPro" id="IPR006379">
    <property type="entry name" value="HAD-SF_hydro_IIB"/>
</dbReference>
<evidence type="ECO:0000313" key="3">
    <source>
        <dbReference type="EMBL" id="MBB5181649.1"/>
    </source>
</evidence>
<keyword evidence="3" id="KW-0328">Glycosyltransferase</keyword>
<dbReference type="InterPro" id="IPR036412">
    <property type="entry name" value="HAD-like_sf"/>
</dbReference>
<dbReference type="RefSeq" id="WP_241666200.1">
    <property type="nucleotide sequence ID" value="NZ_CP181055.1"/>
</dbReference>
<dbReference type="AlphaFoldDB" id="A0A7W8CVH1"/>
<dbReference type="NCBIfam" id="TIGR01484">
    <property type="entry name" value="HAD-SF-IIB"/>
    <property type="match status" value="1"/>
</dbReference>
<dbReference type="SUPFAM" id="SSF56784">
    <property type="entry name" value="HAD-like"/>
    <property type="match status" value="1"/>
</dbReference>
<evidence type="ECO:0000256" key="1">
    <source>
        <dbReference type="ARBA" id="ARBA00022801"/>
    </source>
</evidence>
<reference evidence="3 4" key="1">
    <citation type="submission" date="2020-08" db="EMBL/GenBank/DDBJ databases">
        <title>Genomic Encyclopedia of Type Strains, Phase IV (KMG-IV): sequencing the most valuable type-strain genomes for metagenomic binning, comparative biology and taxonomic classification.</title>
        <authorList>
            <person name="Goeker M."/>
        </authorList>
    </citation>
    <scope>NUCLEOTIDE SEQUENCE [LARGE SCALE GENOMIC DNA]</scope>
    <source>
        <strain evidence="3 4">DSM 15895</strain>
    </source>
</reference>
<dbReference type="SFLD" id="SFLDS00003">
    <property type="entry name" value="Haloacid_Dehalogenase"/>
    <property type="match status" value="1"/>
</dbReference>
<evidence type="ECO:0000313" key="4">
    <source>
        <dbReference type="Proteomes" id="UP000525923"/>
    </source>
</evidence>
<protein>
    <submittedName>
        <fullName evidence="3">Sucrose-phosphate synthase</fullName>
        <ecNumber evidence="3">2.4.1.14</ecNumber>
    </submittedName>
</protein>
<dbReference type="SFLD" id="SFLDG01140">
    <property type="entry name" value="C2.B:_Phosphomannomutase_and_P"/>
    <property type="match status" value="1"/>
</dbReference>
<dbReference type="Proteomes" id="UP000525923">
    <property type="component" value="Unassembled WGS sequence"/>
</dbReference>
<dbReference type="Gene3D" id="3.40.50.1000">
    <property type="entry name" value="HAD superfamily/HAD-like"/>
    <property type="match status" value="1"/>
</dbReference>
<dbReference type="GO" id="GO:0046524">
    <property type="term" value="F:sucrose-phosphate synthase activity"/>
    <property type="evidence" value="ECO:0007669"/>
    <property type="project" value="UniProtKB-EC"/>
</dbReference>
<sequence>MTATKHILATDLDGTLVGDPQGLQQLLDFYQQQTYDVTLIYITGRYYDSALSLIRQENLPIPDLLVTDVGTSIFSGNSFTKDLEWADLMHDNWMPEKIEEIADSIHGLTKQPLPLENRRSYFVEDPQPVEELKNKLQSSSVPHKLIFSGGRDVDVLPPKSGKGQALQFILKKYRIEDAKLLVAGDSGNDLEMLTLGFPSVIVGNAQPELLESPEHPQIFRATRHCAGGIHEAWMHFHGE</sequence>
<name>A0A7W8CVH1_9BACL</name>
<dbReference type="PANTHER" id="PTHR46521">
    <property type="entry name" value="SUCROSE-PHOSPHATASE 2-RELATED"/>
    <property type="match status" value="1"/>
</dbReference>
<dbReference type="EMBL" id="JACHHE010000011">
    <property type="protein sequence ID" value="MBB5181649.1"/>
    <property type="molecule type" value="Genomic_DNA"/>
</dbReference>
<dbReference type="NCBIfam" id="TIGR01482">
    <property type="entry name" value="SPP-subfamily"/>
    <property type="match status" value="1"/>
</dbReference>
<proteinExistence type="predicted"/>
<keyword evidence="4" id="KW-1185">Reference proteome</keyword>
<dbReference type="PANTHER" id="PTHR46521:SF4">
    <property type="entry name" value="SUCROSE-PHOSPHATASE 2-RELATED"/>
    <property type="match status" value="1"/>
</dbReference>
<accession>A0A7W8CVH1</accession>
<dbReference type="EC" id="2.4.1.14" evidence="3"/>
<dbReference type="InterPro" id="IPR051518">
    <property type="entry name" value="Sucrose_Phosphatase"/>
</dbReference>
<gene>
    <name evidence="3" type="ORF">HNQ44_003114</name>
</gene>
<organism evidence="3 4">
    <name type="scientific">Planococcus koreensis</name>
    <dbReference type="NCBI Taxonomy" id="112331"/>
    <lineage>
        <taxon>Bacteria</taxon>
        <taxon>Bacillati</taxon>
        <taxon>Bacillota</taxon>
        <taxon>Bacilli</taxon>
        <taxon>Bacillales</taxon>
        <taxon>Caryophanaceae</taxon>
        <taxon>Planococcus</taxon>
    </lineage>
</organism>
<dbReference type="InterPro" id="IPR006380">
    <property type="entry name" value="SPP-like_dom"/>
</dbReference>
<keyword evidence="3" id="KW-0808">Transferase</keyword>